<accession>Q556Y5</accession>
<feature type="transmembrane region" description="Helical" evidence="2">
    <location>
        <begin position="349"/>
        <end position="369"/>
    </location>
</feature>
<dbReference type="OMA" id="HQLWLMW"/>
<dbReference type="InterPro" id="IPR011701">
    <property type="entry name" value="MFS"/>
</dbReference>
<keyword evidence="2" id="KW-1133">Transmembrane helix</keyword>
<dbReference type="GeneID" id="8618868"/>
<dbReference type="GeneID" id="8619108"/>
<feature type="transmembrane region" description="Helical" evidence="2">
    <location>
        <begin position="413"/>
        <end position="433"/>
    </location>
</feature>
<feature type="transmembrane region" description="Helical" evidence="2">
    <location>
        <begin position="98"/>
        <end position="118"/>
    </location>
</feature>
<evidence type="ECO:0000313" key="5">
    <source>
        <dbReference type="Proteomes" id="UP000002195"/>
    </source>
</evidence>
<dbReference type="eggNOG" id="ENOG502QWCG">
    <property type="taxonomic scope" value="Eukaryota"/>
</dbReference>
<feature type="compositionally biased region" description="Basic and acidic residues" evidence="1">
    <location>
        <begin position="302"/>
        <end position="312"/>
    </location>
</feature>
<dbReference type="GO" id="GO:0022857">
    <property type="term" value="F:transmembrane transporter activity"/>
    <property type="evidence" value="ECO:0000318"/>
    <property type="project" value="GO_Central"/>
</dbReference>
<dbReference type="Pfam" id="PF07690">
    <property type="entry name" value="MFS_1"/>
    <property type="match status" value="2"/>
</dbReference>
<feature type="transmembrane region" description="Helical" evidence="2">
    <location>
        <begin position="127"/>
        <end position="146"/>
    </location>
</feature>
<feature type="transmembrane region" description="Helical" evidence="2">
    <location>
        <begin position="213"/>
        <end position="237"/>
    </location>
</feature>
<accession>Q86JT5</accession>
<dbReference type="Reactome" id="R-DDI-879518">
    <property type="pathway name" value="Transport of organic anions"/>
</dbReference>
<feature type="transmembrane region" description="Helical" evidence="2">
    <location>
        <begin position="185"/>
        <end position="207"/>
    </location>
</feature>
<keyword evidence="5" id="KW-1185">Reference proteome</keyword>
<dbReference type="KEGG" id="ddi:DDB_G0273735"/>
<dbReference type="RefSeq" id="XP_644766.1">
    <property type="nucleotide sequence ID" value="XM_639674.1"/>
</dbReference>
<feature type="transmembrane region" description="Helical" evidence="2">
    <location>
        <begin position="439"/>
        <end position="462"/>
    </location>
</feature>
<feature type="transmembrane region" description="Helical" evidence="2">
    <location>
        <begin position="474"/>
        <end position="497"/>
    </location>
</feature>
<dbReference type="PANTHER" id="PTHR11360">
    <property type="entry name" value="MONOCARBOXYLATE TRANSPORTER"/>
    <property type="match status" value="1"/>
</dbReference>
<dbReference type="CDD" id="cd17353">
    <property type="entry name" value="MFS_OFA_like"/>
    <property type="match status" value="1"/>
</dbReference>
<reference evidence="3 5" key="2">
    <citation type="journal article" date="2005" name="Nature">
        <title>The genome of the social amoeba Dictyostelium discoideum.</title>
        <authorList>
            <consortium name="The Dictyostelium discoideum Sequencing Consortium"/>
            <person name="Eichinger L."/>
            <person name="Pachebat J.A."/>
            <person name="Glockner G."/>
            <person name="Rajandream M.A."/>
            <person name="Sucgang R."/>
            <person name="Berriman M."/>
            <person name="Song J."/>
            <person name="Olsen R."/>
            <person name="Szafranski K."/>
            <person name="Xu Q."/>
            <person name="Tunggal B."/>
            <person name="Kummerfeld S."/>
            <person name="Madera M."/>
            <person name="Konfortov B.A."/>
            <person name="Rivero F."/>
            <person name="Bankier A.T."/>
            <person name="Lehmann R."/>
            <person name="Hamlin N."/>
            <person name="Davies R."/>
            <person name="Gaudet P."/>
            <person name="Fey P."/>
            <person name="Pilcher K."/>
            <person name="Chen G."/>
            <person name="Saunders D."/>
            <person name="Sodergren E."/>
            <person name="Davis P."/>
            <person name="Kerhornou A."/>
            <person name="Nie X."/>
            <person name="Hall N."/>
            <person name="Anjard C."/>
            <person name="Hemphill L."/>
            <person name="Bason N."/>
            <person name="Farbrother P."/>
            <person name="Desany B."/>
            <person name="Just E."/>
            <person name="Morio T."/>
            <person name="Rost R."/>
            <person name="Churcher C."/>
            <person name="Cooper J."/>
            <person name="Haydock S."/>
            <person name="van Driessche N."/>
            <person name="Cronin A."/>
            <person name="Goodhead I."/>
            <person name="Muzny D."/>
            <person name="Mourier T."/>
            <person name="Pain A."/>
            <person name="Lu M."/>
            <person name="Harper D."/>
            <person name="Lindsay R."/>
            <person name="Hauser H."/>
            <person name="James K."/>
            <person name="Quiles M."/>
            <person name="Madan Babu M."/>
            <person name="Saito T."/>
            <person name="Buchrieser C."/>
            <person name="Wardroper A."/>
            <person name="Felder M."/>
            <person name="Thangavelu M."/>
            <person name="Johnson D."/>
            <person name="Knights A."/>
            <person name="Loulseged H."/>
            <person name="Mungall K."/>
            <person name="Oliver K."/>
            <person name="Price C."/>
            <person name="Quail M.A."/>
            <person name="Urushihara H."/>
            <person name="Hernandez J."/>
            <person name="Rabbinowitsch E."/>
            <person name="Steffen D."/>
            <person name="Sanders M."/>
            <person name="Ma J."/>
            <person name="Kohara Y."/>
            <person name="Sharp S."/>
            <person name="Simmonds M."/>
            <person name="Spiegler S."/>
            <person name="Tivey A."/>
            <person name="Sugano S."/>
            <person name="White B."/>
            <person name="Walker D."/>
            <person name="Woodward J."/>
            <person name="Winckler T."/>
            <person name="Tanaka Y."/>
            <person name="Shaulsky G."/>
            <person name="Schleicher M."/>
            <person name="Weinstock G."/>
            <person name="Rosenthal A."/>
            <person name="Cox E.C."/>
            <person name="Chisholm R.L."/>
            <person name="Gibbs R."/>
            <person name="Loomis W.F."/>
            <person name="Platzer M."/>
            <person name="Kay R.R."/>
            <person name="Williams J."/>
            <person name="Dear P.H."/>
            <person name="Noegel A.A."/>
            <person name="Barrell B."/>
            <person name="Kuspa A."/>
        </authorList>
    </citation>
    <scope>NUCLEOTIDE SEQUENCE [LARGE SCALE GENOMIC DNA]</scope>
    <source>
        <strain evidence="3 5">AX4</strain>
    </source>
</reference>
<dbReference type="VEuPathDB" id="AmoebaDB:DDB_G0273195"/>
<evidence type="ECO:0000313" key="3">
    <source>
        <dbReference type="EMBL" id="EAL70558.1"/>
    </source>
</evidence>
<dbReference type="EMBL" id="AAFI02000011">
    <property type="protein sequence ID" value="EAL70558.1"/>
    <property type="molecule type" value="Genomic_DNA"/>
</dbReference>
<feature type="region of interest" description="Disordered" evidence="1">
    <location>
        <begin position="246"/>
        <end position="321"/>
    </location>
</feature>
<name>Q556Y5_DICDI</name>
<dbReference type="Proteomes" id="UP000002195">
    <property type="component" value="Unassembled WGS sequence"/>
</dbReference>
<feature type="compositionally biased region" description="Polar residues" evidence="1">
    <location>
        <begin position="266"/>
        <end position="286"/>
    </location>
</feature>
<organism evidence="3 5">
    <name type="scientific">Dictyostelium discoideum</name>
    <name type="common">Social amoeba</name>
    <dbReference type="NCBI Taxonomy" id="44689"/>
    <lineage>
        <taxon>Eukaryota</taxon>
        <taxon>Amoebozoa</taxon>
        <taxon>Evosea</taxon>
        <taxon>Eumycetozoa</taxon>
        <taxon>Dictyostelia</taxon>
        <taxon>Dictyosteliales</taxon>
        <taxon>Dictyosteliaceae</taxon>
        <taxon>Dictyostelium</taxon>
    </lineage>
</organism>
<dbReference type="AlphaFoldDB" id="Q556Y5"/>
<protein>
    <submittedName>
        <fullName evidence="3">Oxalate/formate antiporter</fullName>
    </submittedName>
</protein>
<dbReference type="SMR" id="Q556Y5"/>
<dbReference type="GO" id="GO:0005886">
    <property type="term" value="C:plasma membrane"/>
    <property type="evidence" value="ECO:0000318"/>
    <property type="project" value="GO_Central"/>
</dbReference>
<keyword evidence="2" id="KW-0812">Transmembrane</keyword>
<keyword evidence="2" id="KW-0472">Membrane</keyword>
<feature type="compositionally biased region" description="Basic and acidic residues" evidence="1">
    <location>
        <begin position="249"/>
        <end position="259"/>
    </location>
</feature>
<dbReference type="PaxDb" id="44689-DDB0231384"/>
<dbReference type="SUPFAM" id="SSF103473">
    <property type="entry name" value="MFS general substrate transporter"/>
    <property type="match status" value="1"/>
</dbReference>
<feature type="transmembrane region" description="Helical" evidence="2">
    <location>
        <begin position="381"/>
        <end position="401"/>
    </location>
</feature>
<dbReference type="InterPro" id="IPR036259">
    <property type="entry name" value="MFS_trans_sf"/>
</dbReference>
<comment type="caution">
    <text evidence="3">The sequence shown here is derived from an EMBL/GenBank/DDBJ whole genome shotgun (WGS) entry which is preliminary data.</text>
</comment>
<dbReference type="RefSeq" id="XP_644484.1">
    <property type="nucleotide sequence ID" value="XM_639392.1"/>
</dbReference>
<sequence length="587" mass="65478">MNEIDENHTSENNKNKKINPIIKIIVNHYKNNPQKKTEQQIENEKYLLGKRVKFNRWILFPIAILSQFTVGSLYAWSIYNKPVDGAIFGDENKGMAPYTFYVAFFFFGSACSILGPVLDRIGPMKSMYIGSTLFVAGHFLTALGIYTKVIWLVYIGYGAFGGSGMGICYIGPVSTLQKWFPDHRGLAAGLAVCGFGAGSIAFGSIPIKIIARVGLALNFVVLGSLFFGILFSISFIFRTPPPNFQVNGKDSDQNRLKENSDEESNINEGTESPTSSIDKNNINNKVCKNDEISSSSVSQSTTDDKLPEKHQQQNEIGSSSENVIIKTKKEPKFSDYLLSDAITSSEYTIIYLMFFCNVIFGVVAIGRLSDMCQNMFGKSKVVGSMVVSVNGAFNLFGRLMFGFVSDKFGRKKCYIAMLTIQCFSVGFLIKAMKDLNYEAFIGLIWISTLCYGGSFGVIPAFLNDMFGSKNVGATHGLILSAWALAGVGGGIAFSFIYNDLINNHGYGHHSAYPYLVNYYWIVGFICVGWVLVWFIRTTVPEVFLPPIKGQILRIRIFNRYLRISKSKGFELLTNQQFKQEWDNYLNS</sequence>
<reference evidence="3 5" key="1">
    <citation type="journal article" date="2002" name="Nature">
        <title>Sequence and analysis of chromosome 2 of Dictyostelium discoideum.</title>
        <authorList>
            <consortium name="Dictyostelium Genome Sequencing Consortium"/>
            <person name="Glockner G."/>
            <person name="Eichinger L."/>
            <person name="Szafranski K."/>
            <person name="Pachebat J.A."/>
            <person name="Bankier A.T."/>
            <person name="Dear P.H."/>
            <person name="Lehmann R."/>
            <person name="Baumgart C."/>
            <person name="Parra G."/>
            <person name="Abril J.F."/>
            <person name="Guigo R."/>
            <person name="Kumpf K."/>
            <person name="Tunggal B."/>
            <person name="Cox E."/>
            <person name="Quail M.A."/>
            <person name="Platzer M."/>
            <person name="Rosenthal A."/>
            <person name="Noegel A.A."/>
        </authorList>
    </citation>
    <scope>NUCLEOTIDE SEQUENCE [LARGE SCALE GENOMIC DNA]</scope>
    <source>
        <strain evidence="3 5">AX4</strain>
    </source>
</reference>
<dbReference type="PANTHER" id="PTHR11360:SF317">
    <property type="entry name" value="MAJOR FACILITATOR SUPERFAMILY (MFS) PROFILE DOMAIN-CONTAINING PROTEIN-RELATED"/>
    <property type="match status" value="1"/>
</dbReference>
<evidence type="ECO:0000256" key="2">
    <source>
        <dbReference type="SAM" id="Phobius"/>
    </source>
</evidence>
<dbReference type="InterPro" id="IPR050327">
    <property type="entry name" value="Proton-linked_MCT"/>
</dbReference>
<feature type="transmembrane region" description="Helical" evidence="2">
    <location>
        <begin position="57"/>
        <end position="78"/>
    </location>
</feature>
<dbReference type="EMBL" id="AAFI02000009">
    <property type="protein sequence ID" value="EAL70815.1"/>
    <property type="molecule type" value="Genomic_DNA"/>
</dbReference>
<dbReference type="Gene3D" id="1.20.1250.20">
    <property type="entry name" value="MFS general substrate transporter like domains"/>
    <property type="match status" value="2"/>
</dbReference>
<proteinExistence type="predicted"/>
<dbReference type="Reactome" id="R-DDI-352230">
    <property type="pathway name" value="Amino acid transport across the plasma membrane"/>
</dbReference>
<dbReference type="FunCoup" id="Q556Y5">
    <property type="interactions" value="1"/>
</dbReference>
<dbReference type="HOGENOM" id="CLU_001265_59_7_1"/>
<feature type="transmembrane region" description="Helical" evidence="2">
    <location>
        <begin position="517"/>
        <end position="535"/>
    </location>
</feature>
<gene>
    <name evidence="4" type="ORF">DDB_G0273195</name>
    <name evidence="3" type="ORF">DDB_G0273735</name>
</gene>
<evidence type="ECO:0000256" key="1">
    <source>
        <dbReference type="SAM" id="MobiDB-lite"/>
    </source>
</evidence>
<dbReference type="dictyBase" id="DDB_G0273735"/>
<reference evidence="3" key="3">
    <citation type="submission" date="2009-08" db="EMBL/GenBank/DDBJ databases">
        <authorList>
            <consortium name="The Dictyostelium discoideum Sequencing Consortium"/>
            <person name="Eichinger L."/>
            <person name="Pachebat J.A."/>
            <person name="Gloeckner G."/>
            <person name="Rajandream M.-A."/>
            <person name="Sucgang R."/>
            <person name="Song J."/>
            <person name="Cox E.C."/>
            <person name="Tunggal B."/>
            <person name="Szafranski K."/>
            <person name="Konfortov B.A."/>
            <person name="Farbrother P."/>
            <person name="Bankier A.T."/>
            <person name="Lehmann R."/>
            <person name="Hamlin N."/>
            <person name="Xu Q."/>
            <person name="Davies R."/>
            <person name="Gaudet P."/>
            <person name="Fey P."/>
            <person name="Pilcher K."/>
            <person name="Chen G."/>
            <person name="Saunders D."/>
            <person name="Sodergren E."/>
            <person name="Davis P."/>
            <person name="Nie X."/>
            <person name="Kerhornou A."/>
            <person name="Hemphill L."/>
            <person name="Bason N."/>
            <person name="Berriman M."/>
            <person name="Desany B."/>
            <person name="Churcher C."/>
            <person name="Cooper J."/>
            <person name="van Driessche N."/>
            <person name="Cronin A."/>
            <person name="Goodhead I."/>
            <person name="Muzny D."/>
            <person name="Hall N."/>
            <person name="Harper D."/>
            <person name="Lindsay R."/>
            <person name="Hauser H."/>
            <person name="James K."/>
            <person name="Quiles M."/>
            <person name="Buchrieser C."/>
            <person name="Wardroper A."/>
            <person name="Thangavelu M."/>
            <person name="Johnson D."/>
            <person name="Knights A."/>
            <person name="Loulseged H."/>
            <person name="Mungall K."/>
            <person name="Price C."/>
            <person name="Ma J."/>
            <person name="Quail M."/>
            <person name="Hernandez J."/>
            <person name="Rabbinowitsch E."/>
            <person name="Steffen D."/>
            <person name="Sanders M."/>
            <person name="Weinstock G."/>
            <person name="Sharp S."/>
            <person name="Just E."/>
            <person name="Shaulsky G."/>
            <person name="Simmonds M."/>
            <person name="Tivey A."/>
            <person name="White B."/>
            <person name="Walker D."/>
            <person name="Woodward J."/>
            <person name="Winckler T."/>
            <person name="Schleicher M."/>
            <person name="Rosenthal A."/>
            <person name="Rivero F."/>
            <person name="Chisholm R.L."/>
            <person name="Gibbs R."/>
            <person name="Loomis W.F."/>
            <person name="Platzer M."/>
            <person name="Kay R.R."/>
            <person name="Williams J."/>
            <person name="Dear P.H."/>
            <person name="Noegel A.A."/>
            <person name="Barrell B."/>
            <person name="Kuspa A."/>
        </authorList>
    </citation>
    <scope>NUCLEOTIDE SEQUENCE</scope>
    <source>
        <strain evidence="3">AX4</strain>
    </source>
</reference>
<dbReference type="dictyBase" id="DDB_G0273195"/>
<dbReference type="KEGG" id="ddi:DDB_G0273195"/>
<evidence type="ECO:0000313" key="4">
    <source>
        <dbReference type="EMBL" id="EAL70815.1"/>
    </source>
</evidence>